<dbReference type="STRING" id="1073089.A0A1L9S3U4"/>
<dbReference type="AlphaFoldDB" id="A0A1L9S3U4"/>
<feature type="domain" description="RING-type" evidence="11">
    <location>
        <begin position="156"/>
        <end position="344"/>
    </location>
</feature>
<reference evidence="13" key="1">
    <citation type="journal article" date="2017" name="Genome Biol.">
        <title>Comparative genomics reveals high biological diversity and specific adaptations in the industrially and medically important fungal genus Aspergillus.</title>
        <authorList>
            <person name="de Vries R.P."/>
            <person name="Riley R."/>
            <person name="Wiebenga A."/>
            <person name="Aguilar-Osorio G."/>
            <person name="Amillis S."/>
            <person name="Uchima C.A."/>
            <person name="Anderluh G."/>
            <person name="Asadollahi M."/>
            <person name="Askin M."/>
            <person name="Barry K."/>
            <person name="Battaglia E."/>
            <person name="Bayram O."/>
            <person name="Benocci T."/>
            <person name="Braus-Stromeyer S.A."/>
            <person name="Caldana C."/>
            <person name="Canovas D."/>
            <person name="Cerqueira G.C."/>
            <person name="Chen F."/>
            <person name="Chen W."/>
            <person name="Choi C."/>
            <person name="Clum A."/>
            <person name="Dos Santos R.A."/>
            <person name="Damasio A.R."/>
            <person name="Diallinas G."/>
            <person name="Emri T."/>
            <person name="Fekete E."/>
            <person name="Flipphi M."/>
            <person name="Freyberg S."/>
            <person name="Gallo A."/>
            <person name="Gournas C."/>
            <person name="Habgood R."/>
            <person name="Hainaut M."/>
            <person name="Harispe M.L."/>
            <person name="Henrissat B."/>
            <person name="Hilden K.S."/>
            <person name="Hope R."/>
            <person name="Hossain A."/>
            <person name="Karabika E."/>
            <person name="Karaffa L."/>
            <person name="Karanyi Z."/>
            <person name="Krasevec N."/>
            <person name="Kuo A."/>
            <person name="Kusch H."/>
            <person name="LaButti K."/>
            <person name="Lagendijk E.L."/>
            <person name="Lapidus A."/>
            <person name="Levasseur A."/>
            <person name="Lindquist E."/>
            <person name="Lipzen A."/>
            <person name="Logrieco A.F."/>
            <person name="MacCabe A."/>
            <person name="Maekelae M.R."/>
            <person name="Malavazi I."/>
            <person name="Melin P."/>
            <person name="Meyer V."/>
            <person name="Mielnichuk N."/>
            <person name="Miskei M."/>
            <person name="Molnar A.P."/>
            <person name="Mule G."/>
            <person name="Ngan C.Y."/>
            <person name="Orejas M."/>
            <person name="Orosz E."/>
            <person name="Ouedraogo J.P."/>
            <person name="Overkamp K.M."/>
            <person name="Park H.-S."/>
            <person name="Perrone G."/>
            <person name="Piumi F."/>
            <person name="Punt P.J."/>
            <person name="Ram A.F."/>
            <person name="Ramon A."/>
            <person name="Rauscher S."/>
            <person name="Record E."/>
            <person name="Riano-Pachon D.M."/>
            <person name="Robert V."/>
            <person name="Roehrig J."/>
            <person name="Ruller R."/>
            <person name="Salamov A."/>
            <person name="Salih N.S."/>
            <person name="Samson R.A."/>
            <person name="Sandor E."/>
            <person name="Sanguinetti M."/>
            <person name="Schuetze T."/>
            <person name="Sepcic K."/>
            <person name="Shelest E."/>
            <person name="Sherlock G."/>
            <person name="Sophianopoulou V."/>
            <person name="Squina F.M."/>
            <person name="Sun H."/>
            <person name="Susca A."/>
            <person name="Todd R.B."/>
            <person name="Tsang A."/>
            <person name="Unkles S.E."/>
            <person name="van de Wiele N."/>
            <person name="van Rossen-Uffink D."/>
            <person name="Oliveira J.V."/>
            <person name="Vesth T.C."/>
            <person name="Visser J."/>
            <person name="Yu J.-H."/>
            <person name="Zhou M."/>
            <person name="Andersen M.R."/>
            <person name="Archer D.B."/>
            <person name="Baker S.E."/>
            <person name="Benoit I."/>
            <person name="Brakhage A.A."/>
            <person name="Braus G.H."/>
            <person name="Fischer R."/>
            <person name="Frisvad J.C."/>
            <person name="Goldman G.H."/>
            <person name="Houbraken J."/>
            <person name="Oakley B."/>
            <person name="Pocsi I."/>
            <person name="Scazzocchio C."/>
            <person name="Seiboth B."/>
            <person name="vanKuyk P.A."/>
            <person name="Wortman J."/>
            <person name="Dyer P.S."/>
            <person name="Grigoriev I.V."/>
        </authorList>
    </citation>
    <scope>NUCLEOTIDE SEQUENCE [LARGE SCALE GENOMIC DNA]</scope>
    <source>
        <strain evidence="13">DTO 134E9</strain>
    </source>
</reference>
<dbReference type="InterPro" id="IPR017907">
    <property type="entry name" value="Znf_RING_CS"/>
</dbReference>
<evidence type="ECO:0000256" key="2">
    <source>
        <dbReference type="ARBA" id="ARBA00012251"/>
    </source>
</evidence>
<proteinExistence type="predicted"/>
<dbReference type="InterPro" id="IPR044066">
    <property type="entry name" value="TRIAD_supradom"/>
</dbReference>
<dbReference type="GO" id="GO:0016567">
    <property type="term" value="P:protein ubiquitination"/>
    <property type="evidence" value="ECO:0007669"/>
    <property type="project" value="InterPro"/>
</dbReference>
<dbReference type="GO" id="GO:0061630">
    <property type="term" value="F:ubiquitin protein ligase activity"/>
    <property type="evidence" value="ECO:0007669"/>
    <property type="project" value="UniProtKB-EC"/>
</dbReference>
<dbReference type="Gene3D" id="3.30.40.10">
    <property type="entry name" value="Zinc/RING finger domain, C3HC4 (zinc finger)"/>
    <property type="match status" value="1"/>
</dbReference>
<keyword evidence="8" id="KW-0862">Zinc</keyword>
<keyword evidence="7" id="KW-0833">Ubl conjugation pathway</keyword>
<dbReference type="RefSeq" id="XP_040695489.1">
    <property type="nucleotide sequence ID" value="XM_040839302.1"/>
</dbReference>
<dbReference type="Proteomes" id="UP000184383">
    <property type="component" value="Unassembled WGS sequence"/>
</dbReference>
<dbReference type="EC" id="2.3.2.31" evidence="2"/>
<dbReference type="Gene3D" id="1.20.120.1750">
    <property type="match status" value="1"/>
</dbReference>
<evidence type="ECO:0000256" key="7">
    <source>
        <dbReference type="ARBA" id="ARBA00022786"/>
    </source>
</evidence>
<evidence type="ECO:0000256" key="4">
    <source>
        <dbReference type="ARBA" id="ARBA00022723"/>
    </source>
</evidence>
<dbReference type="GeneID" id="63755150"/>
<dbReference type="CDD" id="cd20335">
    <property type="entry name" value="BRcat_RBR"/>
    <property type="match status" value="1"/>
</dbReference>
<evidence type="ECO:0000256" key="8">
    <source>
        <dbReference type="ARBA" id="ARBA00022833"/>
    </source>
</evidence>
<dbReference type="InterPro" id="IPR001841">
    <property type="entry name" value="Znf_RING"/>
</dbReference>
<gene>
    <name evidence="12" type="ORF">ASPWEDRAFT_732885</name>
</gene>
<dbReference type="PROSITE" id="PS51873">
    <property type="entry name" value="TRIAD"/>
    <property type="match status" value="1"/>
</dbReference>
<evidence type="ECO:0000256" key="3">
    <source>
        <dbReference type="ARBA" id="ARBA00022679"/>
    </source>
</evidence>
<dbReference type="InterPro" id="IPR013083">
    <property type="entry name" value="Znf_RING/FYVE/PHD"/>
</dbReference>
<keyword evidence="6 9" id="KW-0863">Zinc-finger</keyword>
<organism evidence="12 13">
    <name type="scientific">Aspergillus wentii DTO 134E9</name>
    <dbReference type="NCBI Taxonomy" id="1073089"/>
    <lineage>
        <taxon>Eukaryota</taxon>
        <taxon>Fungi</taxon>
        <taxon>Dikarya</taxon>
        <taxon>Ascomycota</taxon>
        <taxon>Pezizomycotina</taxon>
        <taxon>Eurotiomycetes</taxon>
        <taxon>Eurotiomycetidae</taxon>
        <taxon>Eurotiales</taxon>
        <taxon>Aspergillaceae</taxon>
        <taxon>Aspergillus</taxon>
        <taxon>Aspergillus subgen. Cremei</taxon>
    </lineage>
</organism>
<sequence length="428" mass="48444">MAYLDLTTLDTSTTAVILQIQMEELEHLHATSKGKARVDEPTDSEIALQLYMEDLKRCNTIMADRAMCRSMAAAVVSDGRVLGQCDALERRETRDHEMARQMGGLEAFTEGVPVSGEEVTDDTLLKMQHLYVSPVDEDGGEGSSEGVGKAKKGSAQRIRCEVCHEDKLFFDVTRLSCGHEYCRGCLQQLFEMSITDESLFPPRCCRQSIIMKHVRPFLTSDVAKRFVARKQELETSNRTYCCSPTCSLFIPPGLIVDDRATCPNCKTVTCSICKCESHPGDCPSDTALQDLLHLAKANEWQRCFSCHRIVELNMGCHHITCRCGAQFCYRCGETWKSCSCDQWDEHRLLARANQIVDRRDADNRQPRAVQLEVATRHLRQNHTCNHQSWTSIGGPQACEECHHRLPAYIFRCQQCGVQACHRCRRNRL</sequence>
<accession>A0A1L9S3U4</accession>
<evidence type="ECO:0000313" key="13">
    <source>
        <dbReference type="Proteomes" id="UP000184383"/>
    </source>
</evidence>
<keyword evidence="4" id="KW-0479">Metal-binding</keyword>
<dbReference type="PROSITE" id="PS00518">
    <property type="entry name" value="ZF_RING_1"/>
    <property type="match status" value="1"/>
</dbReference>
<dbReference type="SUPFAM" id="SSF57850">
    <property type="entry name" value="RING/U-box"/>
    <property type="match status" value="2"/>
</dbReference>
<evidence type="ECO:0000256" key="1">
    <source>
        <dbReference type="ARBA" id="ARBA00001798"/>
    </source>
</evidence>
<dbReference type="PROSITE" id="PS50089">
    <property type="entry name" value="ZF_RING_2"/>
    <property type="match status" value="1"/>
</dbReference>
<dbReference type="InterPro" id="IPR002867">
    <property type="entry name" value="IBR_dom"/>
</dbReference>
<evidence type="ECO:0000259" key="11">
    <source>
        <dbReference type="PROSITE" id="PS51873"/>
    </source>
</evidence>
<evidence type="ECO:0000259" key="10">
    <source>
        <dbReference type="PROSITE" id="PS50089"/>
    </source>
</evidence>
<keyword evidence="3" id="KW-0808">Transferase</keyword>
<comment type="catalytic activity">
    <reaction evidence="1">
        <text>[E2 ubiquitin-conjugating enzyme]-S-ubiquitinyl-L-cysteine + [acceptor protein]-L-lysine = [E2 ubiquitin-conjugating enzyme]-L-cysteine + [acceptor protein]-N(6)-ubiquitinyl-L-lysine.</text>
        <dbReference type="EC" id="2.3.2.31"/>
    </reaction>
</comment>
<protein>
    <recommendedName>
        <fullName evidence="2">RBR-type E3 ubiquitin transferase</fullName>
        <ecNumber evidence="2">2.3.2.31</ecNumber>
    </recommendedName>
</protein>
<feature type="domain" description="RING-type" evidence="10">
    <location>
        <begin position="160"/>
        <end position="204"/>
    </location>
</feature>
<keyword evidence="13" id="KW-1185">Reference proteome</keyword>
<dbReference type="VEuPathDB" id="FungiDB:ASPWEDRAFT_732885"/>
<dbReference type="GO" id="GO:0008270">
    <property type="term" value="F:zinc ion binding"/>
    <property type="evidence" value="ECO:0007669"/>
    <property type="project" value="UniProtKB-KW"/>
</dbReference>
<name>A0A1L9S3U4_ASPWE</name>
<dbReference type="CDD" id="cd22584">
    <property type="entry name" value="Rcat_RBR_unk"/>
    <property type="match status" value="1"/>
</dbReference>
<evidence type="ECO:0000313" key="12">
    <source>
        <dbReference type="EMBL" id="OJJ41813.1"/>
    </source>
</evidence>
<dbReference type="Pfam" id="PF01485">
    <property type="entry name" value="IBR"/>
    <property type="match status" value="2"/>
</dbReference>
<evidence type="ECO:0000256" key="9">
    <source>
        <dbReference type="PROSITE-ProRule" id="PRU00175"/>
    </source>
</evidence>
<dbReference type="PANTHER" id="PTHR11685">
    <property type="entry name" value="RBR FAMILY RING FINGER AND IBR DOMAIN-CONTAINING"/>
    <property type="match status" value="1"/>
</dbReference>
<dbReference type="EMBL" id="KV878209">
    <property type="protein sequence ID" value="OJJ41813.1"/>
    <property type="molecule type" value="Genomic_DNA"/>
</dbReference>
<dbReference type="InterPro" id="IPR031127">
    <property type="entry name" value="E3_UB_ligase_RBR"/>
</dbReference>
<evidence type="ECO:0000256" key="6">
    <source>
        <dbReference type="ARBA" id="ARBA00022771"/>
    </source>
</evidence>
<evidence type="ECO:0000256" key="5">
    <source>
        <dbReference type="ARBA" id="ARBA00022737"/>
    </source>
</evidence>
<keyword evidence="5" id="KW-0677">Repeat</keyword>
<dbReference type="OrthoDB" id="9977870at2759"/>